<dbReference type="PANTHER" id="PTHR46889:SF4">
    <property type="entry name" value="TRANSPOSASE INSO FOR INSERTION SEQUENCE ELEMENT IS911B-RELATED"/>
    <property type="match status" value="1"/>
</dbReference>
<dbReference type="AlphaFoldDB" id="A0A1J5Q5V2"/>
<dbReference type="GO" id="GO:0015074">
    <property type="term" value="P:DNA integration"/>
    <property type="evidence" value="ECO:0007669"/>
    <property type="project" value="InterPro"/>
</dbReference>
<evidence type="ECO:0000259" key="1">
    <source>
        <dbReference type="Pfam" id="PF13683"/>
    </source>
</evidence>
<dbReference type="InterPro" id="IPR050900">
    <property type="entry name" value="Transposase_IS3/IS150/IS904"/>
</dbReference>
<organism evidence="2">
    <name type="scientific">mine drainage metagenome</name>
    <dbReference type="NCBI Taxonomy" id="410659"/>
    <lineage>
        <taxon>unclassified sequences</taxon>
        <taxon>metagenomes</taxon>
        <taxon>ecological metagenomes</taxon>
    </lineage>
</organism>
<dbReference type="SUPFAM" id="SSF53098">
    <property type="entry name" value="Ribonuclease H-like"/>
    <property type="match status" value="1"/>
</dbReference>
<accession>A0A1J5Q5V2</accession>
<reference evidence="2" key="1">
    <citation type="submission" date="2016-10" db="EMBL/GenBank/DDBJ databases">
        <title>Sequence of Gallionella enrichment culture.</title>
        <authorList>
            <person name="Poehlein A."/>
            <person name="Muehling M."/>
            <person name="Daniel R."/>
        </authorList>
    </citation>
    <scope>NUCLEOTIDE SEQUENCE</scope>
</reference>
<dbReference type="Pfam" id="PF13683">
    <property type="entry name" value="rve_3"/>
    <property type="match status" value="1"/>
</dbReference>
<comment type="caution">
    <text evidence="2">The sequence shown here is derived from an EMBL/GenBank/DDBJ whole genome shotgun (WGS) entry which is preliminary data.</text>
</comment>
<protein>
    <recommendedName>
        <fullName evidence="1">Integrase catalytic domain-containing protein</fullName>
    </recommendedName>
</protein>
<proteinExistence type="predicted"/>
<name>A0A1J5Q5V2_9ZZZZ</name>
<gene>
    <name evidence="2" type="ORF">GALL_429680</name>
</gene>
<feature type="domain" description="Integrase catalytic" evidence="1">
    <location>
        <begin position="2"/>
        <end position="62"/>
    </location>
</feature>
<sequence>MGSVGDAYDNAMAESFFASLECELLDRRCFKTKLEARLAVFTWIEAWYNPRRRHSALGHQSPITFERNHAPIIGRSKSRVEHGLPTAGVCVAGATPPVGNPARCQGTV</sequence>
<evidence type="ECO:0000313" key="2">
    <source>
        <dbReference type="EMBL" id="OIQ75367.1"/>
    </source>
</evidence>
<dbReference type="PANTHER" id="PTHR46889">
    <property type="entry name" value="TRANSPOSASE INSF FOR INSERTION SEQUENCE IS3B-RELATED"/>
    <property type="match status" value="1"/>
</dbReference>
<dbReference type="InterPro" id="IPR001584">
    <property type="entry name" value="Integrase_cat-core"/>
</dbReference>
<dbReference type="EMBL" id="MLJW01002188">
    <property type="protein sequence ID" value="OIQ75367.1"/>
    <property type="molecule type" value="Genomic_DNA"/>
</dbReference>
<dbReference type="InterPro" id="IPR012337">
    <property type="entry name" value="RNaseH-like_sf"/>
</dbReference>